<dbReference type="PANTHER" id="PTHR31559">
    <property type="entry name" value="PYRIDOXAL 5'-PHOSPHATE SYNTHASE SUBUNIT SNO"/>
    <property type="match status" value="1"/>
</dbReference>
<dbReference type="NCBIfam" id="TIGR03800">
    <property type="entry name" value="PLP_synth_Pdx2"/>
    <property type="match status" value="1"/>
</dbReference>
<dbReference type="GO" id="GO:0008614">
    <property type="term" value="P:pyridoxine metabolic process"/>
    <property type="evidence" value="ECO:0007669"/>
    <property type="project" value="TreeGrafter"/>
</dbReference>
<keyword evidence="10" id="KW-1185">Reference proteome</keyword>
<comment type="similarity">
    <text evidence="1">Belongs to the glutaminase PdxT/SNO family.</text>
</comment>
<proteinExistence type="inferred from homology"/>
<dbReference type="Pfam" id="PF01174">
    <property type="entry name" value="SNO"/>
    <property type="match status" value="2"/>
</dbReference>
<dbReference type="PROSITE" id="PS51273">
    <property type="entry name" value="GATASE_TYPE_1"/>
    <property type="match status" value="1"/>
</dbReference>
<feature type="active site" description="Charge relay system" evidence="7">
    <location>
        <position position="224"/>
    </location>
</feature>
<dbReference type="FunFam" id="3.40.50.880:FF:000077">
    <property type="entry name" value="Unplaced genomic scaffold supercont2.4, whole genome shotgun sequence"/>
    <property type="match status" value="1"/>
</dbReference>
<evidence type="ECO:0000256" key="3">
    <source>
        <dbReference type="ARBA" id="ARBA00022801"/>
    </source>
</evidence>
<feature type="binding site" evidence="8">
    <location>
        <position position="119"/>
    </location>
    <ligand>
        <name>L-glutamine</name>
        <dbReference type="ChEBI" id="CHEBI:58359"/>
    </ligand>
</feature>
<name>A0A8K0JMC4_9TREE</name>
<feature type="active site" description="Nucleophile" evidence="7">
    <location>
        <position position="87"/>
    </location>
</feature>
<gene>
    <name evidence="9" type="ORF">FFLO_03682</name>
</gene>
<evidence type="ECO:0000256" key="5">
    <source>
        <dbReference type="ARBA" id="ARBA00023239"/>
    </source>
</evidence>
<feature type="active site" description="Charge relay system" evidence="7">
    <location>
        <position position="226"/>
    </location>
</feature>
<evidence type="ECO:0000256" key="8">
    <source>
        <dbReference type="PIRSR" id="PIRSR005639-2"/>
    </source>
</evidence>
<evidence type="ECO:0000313" key="10">
    <source>
        <dbReference type="Proteomes" id="UP000812966"/>
    </source>
</evidence>
<dbReference type="EC" id="3.5.1.2" evidence="2"/>
<dbReference type="PROSITE" id="PS01236">
    <property type="entry name" value="PDXT_SNO_1"/>
    <property type="match status" value="1"/>
</dbReference>
<dbReference type="InterPro" id="IPR029062">
    <property type="entry name" value="Class_I_gatase-like"/>
</dbReference>
<dbReference type="GO" id="GO:0042823">
    <property type="term" value="P:pyridoxal phosphate biosynthetic process"/>
    <property type="evidence" value="ECO:0007669"/>
    <property type="project" value="InterPro"/>
</dbReference>
<dbReference type="InterPro" id="IPR002161">
    <property type="entry name" value="PdxT/SNO"/>
</dbReference>
<dbReference type="PANTHER" id="PTHR31559:SF0">
    <property type="entry name" value="PYRIDOXAL 5'-PHOSPHATE SYNTHASE SUBUNIT SNO1-RELATED"/>
    <property type="match status" value="1"/>
</dbReference>
<reference evidence="9" key="1">
    <citation type="submission" date="2020-04" db="EMBL/GenBank/DDBJ databases">
        <title>Analysis of mating type loci in Filobasidium floriforme.</title>
        <authorList>
            <person name="Nowrousian M."/>
        </authorList>
    </citation>
    <scope>NUCLEOTIDE SEQUENCE</scope>
    <source>
        <strain evidence="9">CBS 6242</strain>
    </source>
</reference>
<feature type="binding site" evidence="8">
    <location>
        <begin position="150"/>
        <end position="151"/>
    </location>
    <ligand>
        <name>L-glutamine</name>
        <dbReference type="ChEBI" id="CHEBI:58359"/>
    </ligand>
</feature>
<evidence type="ECO:0000256" key="6">
    <source>
        <dbReference type="ARBA" id="ARBA00049534"/>
    </source>
</evidence>
<dbReference type="GO" id="GO:0005829">
    <property type="term" value="C:cytosol"/>
    <property type="evidence" value="ECO:0007669"/>
    <property type="project" value="TreeGrafter"/>
</dbReference>
<comment type="catalytic activity">
    <reaction evidence="6">
        <text>L-glutamine + H2O = L-glutamate + NH4(+)</text>
        <dbReference type="Rhea" id="RHEA:15889"/>
        <dbReference type="ChEBI" id="CHEBI:15377"/>
        <dbReference type="ChEBI" id="CHEBI:28938"/>
        <dbReference type="ChEBI" id="CHEBI:29985"/>
        <dbReference type="ChEBI" id="CHEBI:58359"/>
        <dbReference type="EC" id="3.5.1.2"/>
    </reaction>
</comment>
<keyword evidence="3" id="KW-0378">Hydrolase</keyword>
<keyword evidence="5" id="KW-0456">Lyase</keyword>
<dbReference type="Proteomes" id="UP000812966">
    <property type="component" value="Unassembled WGS sequence"/>
</dbReference>
<dbReference type="GO" id="GO:0016829">
    <property type="term" value="F:lyase activity"/>
    <property type="evidence" value="ECO:0007669"/>
    <property type="project" value="UniProtKB-KW"/>
</dbReference>
<dbReference type="GO" id="GO:0004359">
    <property type="term" value="F:glutaminase activity"/>
    <property type="evidence" value="ECO:0007669"/>
    <property type="project" value="UniProtKB-EC"/>
</dbReference>
<protein>
    <recommendedName>
        <fullName evidence="2">glutaminase</fullName>
        <ecNumber evidence="2">3.5.1.2</ecNumber>
    </recommendedName>
</protein>
<dbReference type="InterPro" id="IPR021196">
    <property type="entry name" value="PdxT/SNO_CS"/>
</dbReference>
<evidence type="ECO:0000256" key="7">
    <source>
        <dbReference type="PIRSR" id="PIRSR005639-1"/>
    </source>
</evidence>
<dbReference type="PROSITE" id="PS51130">
    <property type="entry name" value="PDXT_SNO_2"/>
    <property type="match status" value="1"/>
</dbReference>
<dbReference type="PIRSF" id="PIRSF005639">
    <property type="entry name" value="Glut_amidoT_SNO"/>
    <property type="match status" value="1"/>
</dbReference>
<dbReference type="SUPFAM" id="SSF52317">
    <property type="entry name" value="Class I glutamine amidotransferase-like"/>
    <property type="match status" value="1"/>
</dbReference>
<organism evidence="9 10">
    <name type="scientific">Filobasidium floriforme</name>
    <dbReference type="NCBI Taxonomy" id="5210"/>
    <lineage>
        <taxon>Eukaryota</taxon>
        <taxon>Fungi</taxon>
        <taxon>Dikarya</taxon>
        <taxon>Basidiomycota</taxon>
        <taxon>Agaricomycotina</taxon>
        <taxon>Tremellomycetes</taxon>
        <taxon>Filobasidiales</taxon>
        <taxon>Filobasidiaceae</taxon>
        <taxon>Filobasidium</taxon>
    </lineage>
</organism>
<dbReference type="GO" id="GO:1903600">
    <property type="term" value="C:glutaminase complex"/>
    <property type="evidence" value="ECO:0007669"/>
    <property type="project" value="TreeGrafter"/>
</dbReference>
<keyword evidence="4" id="KW-0315">Glutamine amidotransferase</keyword>
<evidence type="ECO:0000313" key="9">
    <source>
        <dbReference type="EMBL" id="KAG7532287.1"/>
    </source>
</evidence>
<feature type="binding site" evidence="8">
    <location>
        <begin position="53"/>
        <end position="55"/>
    </location>
    <ligand>
        <name>L-glutamine</name>
        <dbReference type="ChEBI" id="CHEBI:58359"/>
    </ligand>
</feature>
<evidence type="ECO:0000256" key="2">
    <source>
        <dbReference type="ARBA" id="ARBA00012918"/>
    </source>
</evidence>
<evidence type="ECO:0000256" key="4">
    <source>
        <dbReference type="ARBA" id="ARBA00022962"/>
    </source>
</evidence>
<sequence length="248" mass="26657">MVRIGVLALQGAFLEHANAMRQVKSTYGYDIDVIFVKTVEELRQCNGLIIPGGESTVMLNQARNSPGLMPELQSYLQDPSKPVYGSCAGMILMASEDGVGGGKKPQKGLGALQGMNVWRNAYGAQNESFEANIPFQGLLNPDIPFPAIFIRAPAIHSLVPSTPTPSSNASTASKLPAREDLCVLPPSLVPHIPEIADSPLGPADTEAMRIVAMKQGKKLVTSFHPELSGDLRVHEFFLRECCGMEADV</sequence>
<dbReference type="Gene3D" id="3.40.50.880">
    <property type="match status" value="1"/>
</dbReference>
<accession>A0A8K0JMC4</accession>
<evidence type="ECO:0000256" key="1">
    <source>
        <dbReference type="ARBA" id="ARBA00008345"/>
    </source>
</evidence>
<dbReference type="EMBL" id="JABELV010000069">
    <property type="protein sequence ID" value="KAG7532287.1"/>
    <property type="molecule type" value="Genomic_DNA"/>
</dbReference>
<dbReference type="AlphaFoldDB" id="A0A8K0JMC4"/>
<comment type="caution">
    <text evidence="9">The sequence shown here is derived from an EMBL/GenBank/DDBJ whole genome shotgun (WGS) entry which is preliminary data.</text>
</comment>